<evidence type="ECO:0000256" key="3">
    <source>
        <dbReference type="ARBA" id="ARBA00022448"/>
    </source>
</evidence>
<dbReference type="Pfam" id="PF00909">
    <property type="entry name" value="Ammonium_transp"/>
    <property type="match status" value="1"/>
</dbReference>
<feature type="transmembrane region" description="Helical" evidence="8">
    <location>
        <begin position="166"/>
        <end position="187"/>
    </location>
</feature>
<dbReference type="GO" id="GO:0005886">
    <property type="term" value="C:plasma membrane"/>
    <property type="evidence" value="ECO:0007669"/>
    <property type="project" value="UniProtKB-SubCell"/>
</dbReference>
<evidence type="ECO:0000313" key="11">
    <source>
        <dbReference type="Proteomes" id="UP000610456"/>
    </source>
</evidence>
<keyword evidence="11" id="KW-1185">Reference proteome</keyword>
<dbReference type="InterPro" id="IPR029020">
    <property type="entry name" value="Ammonium/urea_transptr"/>
</dbReference>
<sequence>MENVVFTTNNLWMMICTALVFIMHLGFSLLEIGLTRAKNTINILFKNVMILIIGILTYTFVGFSLMYPGADFAGGLFGFANFGLLLPVDGLSPAYADGHYTYYTDFLFQAMFAATAATIVSGAVAERIKLSTFLIFSTIYVGIIYPIAGMWKWGGGFLDELGFYDFAGSTLVHSVGGWAAVISVALLGPRIGKFKDGKISVIQGHSIPLSTVGAFLLWFGWFGFNGGSVLSADPGVTSLVLVTTCISAAAGGLGAFLVSYLRYRDNDLSMILNGVLGGLVGITAGADLMGITDAFLIGLIAGAIIVFSVGALDRMKLDDPVGAISVHLSCGIWGTLAVGIFGSMAGWSQILNQLIGIGAIGLFCVTSSFIILFTLRKTIGLRVTEREEIEGLDTHEHGTTAYTALSVEEG</sequence>
<evidence type="ECO:0000259" key="9">
    <source>
        <dbReference type="Pfam" id="PF00909"/>
    </source>
</evidence>
<evidence type="ECO:0000313" key="10">
    <source>
        <dbReference type="EMBL" id="GHA28240.1"/>
    </source>
</evidence>
<name>A0A918S9Z2_9FLAO</name>
<feature type="transmembrane region" description="Helical" evidence="8">
    <location>
        <begin position="132"/>
        <end position="154"/>
    </location>
</feature>
<evidence type="ECO:0000256" key="7">
    <source>
        <dbReference type="ARBA" id="ARBA00023177"/>
    </source>
</evidence>
<reference evidence="10" key="1">
    <citation type="journal article" date="2014" name="Int. J. Syst. Evol. Microbiol.">
        <title>Complete genome sequence of Corynebacterium casei LMG S-19264T (=DSM 44701T), isolated from a smear-ripened cheese.</title>
        <authorList>
            <consortium name="US DOE Joint Genome Institute (JGI-PGF)"/>
            <person name="Walter F."/>
            <person name="Albersmeier A."/>
            <person name="Kalinowski J."/>
            <person name="Ruckert C."/>
        </authorList>
    </citation>
    <scope>NUCLEOTIDE SEQUENCE</scope>
    <source>
        <strain evidence="10">KCTC 12719</strain>
    </source>
</reference>
<keyword evidence="7 8" id="KW-0924">Ammonia transport</keyword>
<evidence type="ECO:0000256" key="1">
    <source>
        <dbReference type="ARBA" id="ARBA00004141"/>
    </source>
</evidence>
<dbReference type="InterPro" id="IPR024041">
    <property type="entry name" value="NH4_transpt_AmtB-like_dom"/>
</dbReference>
<dbReference type="AlphaFoldDB" id="A0A918S9Z2"/>
<keyword evidence="6 8" id="KW-0472">Membrane</keyword>
<keyword evidence="3 8" id="KW-0813">Transport</keyword>
<gene>
    <name evidence="10" type="ORF">GCM10007103_07270</name>
</gene>
<dbReference type="GO" id="GO:0097272">
    <property type="term" value="P:ammonium homeostasis"/>
    <property type="evidence" value="ECO:0007669"/>
    <property type="project" value="TreeGrafter"/>
</dbReference>
<feature type="transmembrane region" description="Helical" evidence="8">
    <location>
        <begin position="106"/>
        <end position="125"/>
    </location>
</feature>
<feature type="transmembrane region" description="Helical" evidence="8">
    <location>
        <begin position="353"/>
        <end position="375"/>
    </location>
</feature>
<evidence type="ECO:0000256" key="5">
    <source>
        <dbReference type="ARBA" id="ARBA00022989"/>
    </source>
</evidence>
<comment type="caution">
    <text evidence="10">The sequence shown here is derived from an EMBL/GenBank/DDBJ whole genome shotgun (WGS) entry which is preliminary data.</text>
</comment>
<evidence type="ECO:0000256" key="2">
    <source>
        <dbReference type="ARBA" id="ARBA00005887"/>
    </source>
</evidence>
<dbReference type="PROSITE" id="PS01219">
    <property type="entry name" value="AMMONIUM_TRANSP"/>
    <property type="match status" value="1"/>
</dbReference>
<dbReference type="SUPFAM" id="SSF111352">
    <property type="entry name" value="Ammonium transporter"/>
    <property type="match status" value="1"/>
</dbReference>
<feature type="transmembrane region" description="Helical" evidence="8">
    <location>
        <begin position="236"/>
        <end position="258"/>
    </location>
</feature>
<dbReference type="NCBIfam" id="TIGR00836">
    <property type="entry name" value="amt"/>
    <property type="match status" value="1"/>
</dbReference>
<dbReference type="PANTHER" id="PTHR11730">
    <property type="entry name" value="AMMONIUM TRANSPORTER"/>
    <property type="match status" value="1"/>
</dbReference>
<keyword evidence="4 8" id="KW-0812">Transmembrane</keyword>
<dbReference type="Gene3D" id="1.10.3430.10">
    <property type="entry name" value="Ammonium transporter AmtB like domains"/>
    <property type="match status" value="1"/>
</dbReference>
<feature type="transmembrane region" description="Helical" evidence="8">
    <location>
        <begin position="270"/>
        <end position="288"/>
    </location>
</feature>
<dbReference type="PANTHER" id="PTHR11730:SF6">
    <property type="entry name" value="AMMONIUM TRANSPORTER"/>
    <property type="match status" value="1"/>
</dbReference>
<keyword evidence="5 8" id="KW-1133">Transmembrane helix</keyword>
<dbReference type="InterPro" id="IPR018047">
    <property type="entry name" value="Ammonium_transpt_CS"/>
</dbReference>
<dbReference type="GO" id="GO:0008519">
    <property type="term" value="F:ammonium channel activity"/>
    <property type="evidence" value="ECO:0007669"/>
    <property type="project" value="InterPro"/>
</dbReference>
<feature type="transmembrane region" description="Helical" evidence="8">
    <location>
        <begin position="207"/>
        <end position="224"/>
    </location>
</feature>
<reference evidence="10" key="2">
    <citation type="submission" date="2020-09" db="EMBL/GenBank/DDBJ databases">
        <authorList>
            <person name="Sun Q."/>
            <person name="Kim S."/>
        </authorList>
    </citation>
    <scope>NUCLEOTIDE SEQUENCE</scope>
    <source>
        <strain evidence="10">KCTC 12719</strain>
    </source>
</reference>
<protein>
    <recommendedName>
        <fullName evidence="8">Ammonium transporter</fullName>
    </recommendedName>
</protein>
<accession>A0A918S9Z2</accession>
<proteinExistence type="inferred from homology"/>
<comment type="subcellular location">
    <subcellularLocation>
        <location evidence="8">Cell membrane</location>
        <topology evidence="8">Multi-pass membrane protein</topology>
    </subcellularLocation>
    <subcellularLocation>
        <location evidence="1">Membrane</location>
        <topology evidence="1">Multi-pass membrane protein</topology>
    </subcellularLocation>
</comment>
<dbReference type="InterPro" id="IPR001905">
    <property type="entry name" value="Ammonium_transpt"/>
</dbReference>
<evidence type="ECO:0000256" key="8">
    <source>
        <dbReference type="RuleBase" id="RU362002"/>
    </source>
</evidence>
<feature type="transmembrane region" description="Helical" evidence="8">
    <location>
        <begin position="44"/>
        <end position="67"/>
    </location>
</feature>
<dbReference type="Proteomes" id="UP000610456">
    <property type="component" value="Unassembled WGS sequence"/>
</dbReference>
<feature type="domain" description="Ammonium transporter AmtB-like" evidence="9">
    <location>
        <begin position="11"/>
        <end position="402"/>
    </location>
</feature>
<evidence type="ECO:0000256" key="4">
    <source>
        <dbReference type="ARBA" id="ARBA00022692"/>
    </source>
</evidence>
<dbReference type="EMBL" id="BMXB01000001">
    <property type="protein sequence ID" value="GHA28240.1"/>
    <property type="molecule type" value="Genomic_DNA"/>
</dbReference>
<feature type="transmembrane region" description="Helical" evidence="8">
    <location>
        <begin position="12"/>
        <end position="32"/>
    </location>
</feature>
<feature type="transmembrane region" description="Helical" evidence="8">
    <location>
        <begin position="294"/>
        <end position="312"/>
    </location>
</feature>
<evidence type="ECO:0000256" key="6">
    <source>
        <dbReference type="ARBA" id="ARBA00023136"/>
    </source>
</evidence>
<dbReference type="RefSeq" id="WP_189603326.1">
    <property type="nucleotide sequence ID" value="NZ_BMXB01000001.1"/>
</dbReference>
<organism evidence="10 11">
    <name type="scientific">Salinimicrobium marinum</name>
    <dbReference type="NCBI Taxonomy" id="680283"/>
    <lineage>
        <taxon>Bacteria</taxon>
        <taxon>Pseudomonadati</taxon>
        <taxon>Bacteroidota</taxon>
        <taxon>Flavobacteriia</taxon>
        <taxon>Flavobacteriales</taxon>
        <taxon>Flavobacteriaceae</taxon>
        <taxon>Salinimicrobium</taxon>
    </lineage>
</organism>
<comment type="similarity">
    <text evidence="2 8">Belongs to the ammonia transporter channel (TC 1.A.11.2) family.</text>
</comment>
<feature type="transmembrane region" description="Helical" evidence="8">
    <location>
        <begin position="324"/>
        <end position="347"/>
    </location>
</feature>